<proteinExistence type="predicted"/>
<evidence type="ECO:0000313" key="2">
    <source>
        <dbReference type="EMBL" id="MBD8042225.1"/>
    </source>
</evidence>
<keyword evidence="1" id="KW-0812">Transmembrane</keyword>
<protein>
    <submittedName>
        <fullName evidence="2">Uncharacterized protein</fullName>
    </submittedName>
</protein>
<dbReference type="RefSeq" id="WP_191745191.1">
    <property type="nucleotide sequence ID" value="NZ_JACSQC010000001.1"/>
</dbReference>
<feature type="transmembrane region" description="Helical" evidence="1">
    <location>
        <begin position="41"/>
        <end position="63"/>
    </location>
</feature>
<gene>
    <name evidence="2" type="ORF">H9638_00195</name>
</gene>
<comment type="caution">
    <text evidence="2">The sequence shown here is derived from an EMBL/GenBank/DDBJ whole genome shotgun (WGS) entry which is preliminary data.</text>
</comment>
<organism evidence="2 3">
    <name type="scientific">Arthrobacter pullicola</name>
    <dbReference type="NCBI Taxonomy" id="2762224"/>
    <lineage>
        <taxon>Bacteria</taxon>
        <taxon>Bacillati</taxon>
        <taxon>Actinomycetota</taxon>
        <taxon>Actinomycetes</taxon>
        <taxon>Micrococcales</taxon>
        <taxon>Micrococcaceae</taxon>
        <taxon>Arthrobacter</taxon>
    </lineage>
</organism>
<reference evidence="2 3" key="1">
    <citation type="submission" date="2020-08" db="EMBL/GenBank/DDBJ databases">
        <title>A Genomic Blueprint of the Chicken Gut Microbiome.</title>
        <authorList>
            <person name="Gilroy R."/>
            <person name="Ravi A."/>
            <person name="Getino M."/>
            <person name="Pursley I."/>
            <person name="Horton D.L."/>
            <person name="Alikhan N.-F."/>
            <person name="Baker D."/>
            <person name="Gharbi K."/>
            <person name="Hall N."/>
            <person name="Watson M."/>
            <person name="Adriaenssens E.M."/>
            <person name="Foster-Nyarko E."/>
            <person name="Jarju S."/>
            <person name="Secka A."/>
            <person name="Antonio M."/>
            <person name="Oren A."/>
            <person name="Chaudhuri R."/>
            <person name="La Ragione R.M."/>
            <person name="Hildebrand F."/>
            <person name="Pallen M.J."/>
        </authorList>
    </citation>
    <scope>NUCLEOTIDE SEQUENCE [LARGE SCALE GENOMIC DNA]</scope>
    <source>
        <strain evidence="2 3">Sa2BUA2</strain>
    </source>
</reference>
<dbReference type="EMBL" id="JACSQC010000001">
    <property type="protein sequence ID" value="MBD8042225.1"/>
    <property type="molecule type" value="Genomic_DNA"/>
</dbReference>
<keyword evidence="1" id="KW-0472">Membrane</keyword>
<accession>A0ABR8YDC9</accession>
<dbReference type="Proteomes" id="UP000652763">
    <property type="component" value="Unassembled WGS sequence"/>
</dbReference>
<keyword evidence="3" id="KW-1185">Reference proteome</keyword>
<evidence type="ECO:0000256" key="1">
    <source>
        <dbReference type="SAM" id="Phobius"/>
    </source>
</evidence>
<evidence type="ECO:0000313" key="3">
    <source>
        <dbReference type="Proteomes" id="UP000652763"/>
    </source>
</evidence>
<name>A0ABR8YDC9_9MICC</name>
<sequence length="279" mass="31014">MRRHLTWILPLALIPIAYIALRLVFTAYGENDADSGASMDLGYALLLLAALGVWLVGTIYLTIKAITNAHRVFRSFRRGKGHYTRTEQAQRDLQLHYEDSWNKAQALTGQLSEGHLPPAMQVWGVVLEPGENLHLQITADYARFYGSPGTYVHTSGFFWGQPAFVLAGMGVTALSNNSRRRSAEAASRQHWRDARRTAMFLTDRRILCQVDGRWLSFYYSHVAACYPEPENNSVVLEFHQGDPLLIGGPEAPLAAAYIVWALYGANGLTSHPALGSLRG</sequence>
<feature type="transmembrane region" description="Helical" evidence="1">
    <location>
        <begin position="7"/>
        <end position="29"/>
    </location>
</feature>
<keyword evidence="1" id="KW-1133">Transmembrane helix</keyword>